<dbReference type="AlphaFoldDB" id="A0A0S7Y506"/>
<evidence type="ECO:0000256" key="1">
    <source>
        <dbReference type="ARBA" id="ARBA00009677"/>
    </source>
</evidence>
<dbReference type="Pfam" id="PF22692">
    <property type="entry name" value="LlgE_F_G_D1"/>
    <property type="match status" value="1"/>
</dbReference>
<evidence type="ECO:0000259" key="4">
    <source>
        <dbReference type="Pfam" id="PF22692"/>
    </source>
</evidence>
<keyword evidence="2" id="KW-0975">Bacterial flagellum</keyword>
<dbReference type="GO" id="GO:0009425">
    <property type="term" value="C:bacterial-type flagellum basal body"/>
    <property type="evidence" value="ECO:0007669"/>
    <property type="project" value="UniProtKB-SubCell"/>
</dbReference>
<dbReference type="InterPro" id="IPR037925">
    <property type="entry name" value="FlgE/F/G-like"/>
</dbReference>
<dbReference type="PANTHER" id="PTHR30435:SF19">
    <property type="entry name" value="FLAGELLAR BASAL-BODY ROD PROTEIN FLGG"/>
    <property type="match status" value="1"/>
</dbReference>
<dbReference type="NCBIfam" id="TIGR03506">
    <property type="entry name" value="FlgEFG_subfam"/>
    <property type="match status" value="1"/>
</dbReference>
<dbReference type="InterPro" id="IPR010930">
    <property type="entry name" value="Flg_bb/hook_C_dom"/>
</dbReference>
<gene>
    <name evidence="5" type="ORF">AMJ44_02485</name>
</gene>
<dbReference type="InterPro" id="IPR053967">
    <property type="entry name" value="LlgE_F_G-like_D1"/>
</dbReference>
<organism evidence="5 6">
    <name type="scientific">candidate division WOR-1 bacterium DG_54_3</name>
    <dbReference type="NCBI Taxonomy" id="1703775"/>
    <lineage>
        <taxon>Bacteria</taxon>
        <taxon>Bacillati</taxon>
        <taxon>Saganbacteria</taxon>
    </lineage>
</organism>
<name>A0A0S7Y506_UNCSA</name>
<dbReference type="SUPFAM" id="SSF117143">
    <property type="entry name" value="Flagellar hook protein flgE"/>
    <property type="match status" value="1"/>
</dbReference>
<proteinExistence type="inferred from homology"/>
<accession>A0A0S7Y506</accession>
<comment type="subcellular location">
    <subcellularLocation>
        <location evidence="2">Bacterial flagellum basal body</location>
    </subcellularLocation>
</comment>
<dbReference type="EMBL" id="LIZX01000014">
    <property type="protein sequence ID" value="KPJ69792.1"/>
    <property type="molecule type" value="Genomic_DNA"/>
</dbReference>
<evidence type="ECO:0000259" key="3">
    <source>
        <dbReference type="Pfam" id="PF06429"/>
    </source>
</evidence>
<dbReference type="InterPro" id="IPR020013">
    <property type="entry name" value="Flagellar_FlgE/F/G"/>
</dbReference>
<evidence type="ECO:0000256" key="2">
    <source>
        <dbReference type="RuleBase" id="RU362116"/>
    </source>
</evidence>
<feature type="domain" description="Flagellar basal-body/hook protein C-terminal" evidence="3">
    <location>
        <begin position="196"/>
        <end position="237"/>
    </location>
</feature>
<protein>
    <submittedName>
        <fullName evidence="5">Uncharacterized protein</fullName>
    </submittedName>
</protein>
<evidence type="ECO:0000313" key="6">
    <source>
        <dbReference type="Proteomes" id="UP000051861"/>
    </source>
</evidence>
<evidence type="ECO:0000313" key="5">
    <source>
        <dbReference type="EMBL" id="KPJ69792.1"/>
    </source>
</evidence>
<comment type="similarity">
    <text evidence="1 2">Belongs to the flagella basal body rod proteins family.</text>
</comment>
<comment type="caution">
    <text evidence="5">The sequence shown here is derived from an EMBL/GenBank/DDBJ whole genome shotgun (WGS) entry which is preliminary data.</text>
</comment>
<reference evidence="5 6" key="1">
    <citation type="journal article" date="2015" name="Microbiome">
        <title>Genomic resolution of linkages in carbon, nitrogen, and sulfur cycling among widespread estuary sediment bacteria.</title>
        <authorList>
            <person name="Baker B.J."/>
            <person name="Lazar C.S."/>
            <person name="Teske A.P."/>
            <person name="Dick G.J."/>
        </authorList>
    </citation>
    <scope>NUCLEOTIDE SEQUENCE [LARGE SCALE GENOMIC DNA]</scope>
    <source>
        <strain evidence="5">DG_54_3</strain>
    </source>
</reference>
<dbReference type="Pfam" id="PF06429">
    <property type="entry name" value="Flg_bbr_C"/>
    <property type="match status" value="1"/>
</dbReference>
<dbReference type="PANTHER" id="PTHR30435">
    <property type="entry name" value="FLAGELLAR PROTEIN"/>
    <property type="match status" value="1"/>
</dbReference>
<dbReference type="Proteomes" id="UP000051861">
    <property type="component" value="Unassembled WGS sequence"/>
</dbReference>
<feature type="domain" description="Flagellar hook protein FlgE/F/G-like D1" evidence="4">
    <location>
        <begin position="88"/>
        <end position="149"/>
    </location>
</feature>
<sequence length="245" mass="27122">MTDRIFEIGEAGLQSSDQRVRKLMDNMVGSEVPGYKKSEAVTRGFPLELEAASQRISSMKPQVEGSFYNNIQGSLIKTTGKLDLALGSDGYFVITGPWGEGYTRDGRFRMDKEGRLLTVSGNFPVLGQSGTIMVAPGAEVEFTQSGEVKVNGTTVDHIRVVKPEIQESLESLNGSIFKRKNPYAVLTEVESPRVIQGYIEASNVDIIDQMMEMIYLERIYSINAKVIQTRDAELARAMELGRPTQ</sequence>
<dbReference type="GO" id="GO:0071978">
    <property type="term" value="P:bacterial-type flagellum-dependent swarming motility"/>
    <property type="evidence" value="ECO:0007669"/>
    <property type="project" value="TreeGrafter"/>
</dbReference>